<gene>
    <name evidence="3" type="ORF">ONB1V03_LOCUS2489</name>
</gene>
<reference evidence="3" key="1">
    <citation type="submission" date="2020-11" db="EMBL/GenBank/DDBJ databases">
        <authorList>
            <person name="Tran Van P."/>
        </authorList>
    </citation>
    <scope>NUCLEOTIDE SEQUENCE</scope>
</reference>
<dbReference type="InterPro" id="IPR001214">
    <property type="entry name" value="SET_dom"/>
</dbReference>
<accession>A0A7R9LH55</accession>
<dbReference type="GO" id="GO:0008276">
    <property type="term" value="F:protein methyltransferase activity"/>
    <property type="evidence" value="ECO:0007669"/>
    <property type="project" value="UniProtKB-ARBA"/>
</dbReference>
<dbReference type="GO" id="GO:0008170">
    <property type="term" value="F:N-methyltransferase activity"/>
    <property type="evidence" value="ECO:0007669"/>
    <property type="project" value="UniProtKB-ARBA"/>
</dbReference>
<protein>
    <recommendedName>
        <fullName evidence="2">SET domain-containing protein</fullName>
    </recommendedName>
</protein>
<dbReference type="Proteomes" id="UP000728032">
    <property type="component" value="Unassembled WGS sequence"/>
</dbReference>
<evidence type="ECO:0000256" key="1">
    <source>
        <dbReference type="SAM" id="MobiDB-lite"/>
    </source>
</evidence>
<dbReference type="EMBL" id="CAJPVJ010000583">
    <property type="protein sequence ID" value="CAG2162902.1"/>
    <property type="molecule type" value="Genomic_DNA"/>
</dbReference>
<feature type="region of interest" description="Disordered" evidence="1">
    <location>
        <begin position="162"/>
        <end position="200"/>
    </location>
</feature>
<dbReference type="InterPro" id="IPR046341">
    <property type="entry name" value="SET_dom_sf"/>
</dbReference>
<dbReference type="AlphaFoldDB" id="A0A7R9LH55"/>
<evidence type="ECO:0000313" key="3">
    <source>
        <dbReference type="EMBL" id="CAD7640309.1"/>
    </source>
</evidence>
<evidence type="ECO:0000259" key="2">
    <source>
        <dbReference type="Pfam" id="PF21549"/>
    </source>
</evidence>
<dbReference type="Gene3D" id="2.170.270.10">
    <property type="entry name" value="SET domain"/>
    <property type="match status" value="1"/>
</dbReference>
<dbReference type="EMBL" id="OC915408">
    <property type="protein sequence ID" value="CAD7640309.1"/>
    <property type="molecule type" value="Genomic_DNA"/>
</dbReference>
<feature type="compositionally biased region" description="Acidic residues" evidence="1">
    <location>
        <begin position="179"/>
        <end position="188"/>
    </location>
</feature>
<name>A0A7R9LH55_9ACAR</name>
<feature type="domain" description="SET" evidence="2">
    <location>
        <begin position="35"/>
        <end position="139"/>
    </location>
</feature>
<sequence length="230" mass="25549">MSETAELLHLPEDVLTLTPLTSDASDEHQNDGIYSYIVCAKKLLDKNTTFGPFRAEIVGAGSRSQTADNCSNKVVNHCDENNANNDSTVTVRLKEESGDWLKILRTADKEQEPNATVRCEDGQVWCTILSDISPSNEVTIREPIKFVSDSRQDMAHKHIDDIADNNHNNHHNSANCETTDVDDEDEDGSVAQSLPEDEEEELEVDDDCYTCVPCGIAFSCKDLMRAKLKS</sequence>
<dbReference type="Pfam" id="PF21549">
    <property type="entry name" value="PRDM2_PR"/>
    <property type="match status" value="1"/>
</dbReference>
<proteinExistence type="predicted"/>
<evidence type="ECO:0000313" key="4">
    <source>
        <dbReference type="Proteomes" id="UP000728032"/>
    </source>
</evidence>
<dbReference type="GO" id="GO:0008757">
    <property type="term" value="F:S-adenosylmethionine-dependent methyltransferase activity"/>
    <property type="evidence" value="ECO:0007669"/>
    <property type="project" value="UniProtKB-ARBA"/>
</dbReference>
<organism evidence="3">
    <name type="scientific">Oppiella nova</name>
    <dbReference type="NCBI Taxonomy" id="334625"/>
    <lineage>
        <taxon>Eukaryota</taxon>
        <taxon>Metazoa</taxon>
        <taxon>Ecdysozoa</taxon>
        <taxon>Arthropoda</taxon>
        <taxon>Chelicerata</taxon>
        <taxon>Arachnida</taxon>
        <taxon>Acari</taxon>
        <taxon>Acariformes</taxon>
        <taxon>Sarcoptiformes</taxon>
        <taxon>Oribatida</taxon>
        <taxon>Brachypylina</taxon>
        <taxon>Oppioidea</taxon>
        <taxon>Oppiidae</taxon>
        <taxon>Oppiella</taxon>
    </lineage>
</organism>
<keyword evidence="4" id="KW-1185">Reference proteome</keyword>